<evidence type="ECO:0000313" key="1">
    <source>
        <dbReference type="EMBL" id="AEC46064.1"/>
    </source>
</evidence>
<reference evidence="1 2" key="1">
    <citation type="journal article" date="2011" name="J. Bacteriol.">
        <title>Genome analysis of a Mycoplasma hyorhinis strain derived from a primary human melanoma cell line.</title>
        <authorList>
            <person name="Kornspan J.D."/>
            <person name="Lysnyansky I."/>
            <person name="Kahan T."/>
            <person name="Herrmann R."/>
            <person name="Rottem S."/>
            <person name="Nir-Paz R."/>
        </authorList>
    </citation>
    <scope>NUCLEOTIDE SEQUENCE [LARGE SCALE GENOMIC DNA]</scope>
    <source>
        <strain evidence="1 2">MCLD</strain>
    </source>
</reference>
<dbReference type="EMBL" id="CP002669">
    <property type="protein sequence ID" value="AEC46064.1"/>
    <property type="molecule type" value="Genomic_DNA"/>
</dbReference>
<dbReference type="Proteomes" id="UP000008738">
    <property type="component" value="Chromosome"/>
</dbReference>
<protein>
    <submittedName>
        <fullName evidence="1">Uncharacterized protein</fullName>
    </submittedName>
</protein>
<proteinExistence type="predicted"/>
<organism evidence="1 2">
    <name type="scientific">Mesomycoplasma hyorhinis (strain MCLD)</name>
    <name type="common">Mycoplasma hyorhinis</name>
    <dbReference type="NCBI Taxonomy" id="936139"/>
    <lineage>
        <taxon>Bacteria</taxon>
        <taxon>Bacillati</taxon>
        <taxon>Mycoplasmatota</taxon>
        <taxon>Mycoplasmoidales</taxon>
        <taxon>Metamycoplasmataceae</taxon>
        <taxon>Mesomycoplasma</taxon>
    </lineage>
</organism>
<sequence>MFTANKDSMMAKRSDVILLTKNNEDLLLNHTNSRIGFNYLFMQILNLLA</sequence>
<name>A0ABM5M6E0_MESHM</name>
<evidence type="ECO:0000313" key="2">
    <source>
        <dbReference type="Proteomes" id="UP000008738"/>
    </source>
</evidence>
<accession>A0ABM5M6E0</accession>
<keyword evidence="2" id="KW-1185">Reference proteome</keyword>
<gene>
    <name evidence="1" type="ordered locus">SRH_02575</name>
</gene>